<dbReference type="SUPFAM" id="SSF54534">
    <property type="entry name" value="FKBP-like"/>
    <property type="match status" value="1"/>
</dbReference>
<keyword evidence="6" id="KW-1185">Reference proteome</keyword>
<dbReference type="InterPro" id="IPR042282">
    <property type="entry name" value="FKBP6/shu"/>
</dbReference>
<accession>A0A9N9QW83</accession>
<dbReference type="AlphaFoldDB" id="A0A9N9QW83"/>
<comment type="similarity">
    <text evidence="1">Belongs to the FKBP6 family.</text>
</comment>
<dbReference type="GO" id="GO:0051879">
    <property type="term" value="F:Hsp90 protein binding"/>
    <property type="evidence" value="ECO:0007669"/>
    <property type="project" value="TreeGrafter"/>
</dbReference>
<gene>
    <name evidence="5" type="ORF">DIATSA_LOCUS2685</name>
</gene>
<dbReference type="PANTHER" id="PTHR46674">
    <property type="entry name" value="INACTIVE PEPTIDYL-PROLYL CIS-TRANS ISOMERASE FKBP6"/>
    <property type="match status" value="1"/>
</dbReference>
<dbReference type="Gene3D" id="1.25.40.10">
    <property type="entry name" value="Tetratricopeptide repeat domain"/>
    <property type="match status" value="1"/>
</dbReference>
<keyword evidence="2" id="KW-0677">Repeat</keyword>
<dbReference type="SMART" id="SM00028">
    <property type="entry name" value="TPR"/>
    <property type="match status" value="3"/>
</dbReference>
<evidence type="ECO:0000259" key="4">
    <source>
        <dbReference type="Pfam" id="PF00254"/>
    </source>
</evidence>
<dbReference type="InterPro" id="IPR019734">
    <property type="entry name" value="TPR_rpt"/>
</dbReference>
<dbReference type="OrthoDB" id="8116123at2759"/>
<dbReference type="GO" id="GO:0003755">
    <property type="term" value="F:peptidyl-prolyl cis-trans isomerase activity"/>
    <property type="evidence" value="ECO:0007669"/>
    <property type="project" value="InterPro"/>
</dbReference>
<dbReference type="InterPro" id="IPR001179">
    <property type="entry name" value="PPIase_FKBP_dom"/>
</dbReference>
<keyword evidence="3" id="KW-0802">TPR repeat</keyword>
<dbReference type="InterPro" id="IPR011990">
    <property type="entry name" value="TPR-like_helical_dom_sf"/>
</dbReference>
<organism evidence="5 6">
    <name type="scientific">Diatraea saccharalis</name>
    <name type="common">sugarcane borer</name>
    <dbReference type="NCBI Taxonomy" id="40085"/>
    <lineage>
        <taxon>Eukaryota</taxon>
        <taxon>Metazoa</taxon>
        <taxon>Ecdysozoa</taxon>
        <taxon>Arthropoda</taxon>
        <taxon>Hexapoda</taxon>
        <taxon>Insecta</taxon>
        <taxon>Pterygota</taxon>
        <taxon>Neoptera</taxon>
        <taxon>Endopterygota</taxon>
        <taxon>Lepidoptera</taxon>
        <taxon>Glossata</taxon>
        <taxon>Ditrysia</taxon>
        <taxon>Pyraloidea</taxon>
        <taxon>Crambidae</taxon>
        <taxon>Crambinae</taxon>
        <taxon>Diatraea</taxon>
    </lineage>
</organism>
<evidence type="ECO:0000256" key="1">
    <source>
        <dbReference type="ARBA" id="ARBA00009648"/>
    </source>
</evidence>
<name>A0A9N9QW83_9NEOP</name>
<protein>
    <recommendedName>
        <fullName evidence="4">PPIase FKBP-type domain-containing protein</fullName>
    </recommendedName>
</protein>
<dbReference type="PANTHER" id="PTHR46674:SF1">
    <property type="entry name" value="INACTIVE PEPTIDYL-PROLYL CIS-TRANS ISOMERASE FKBP6"/>
    <property type="match status" value="1"/>
</dbReference>
<reference evidence="5" key="1">
    <citation type="submission" date="2021-12" db="EMBL/GenBank/DDBJ databases">
        <authorList>
            <person name="King R."/>
        </authorList>
    </citation>
    <scope>NUCLEOTIDE SEQUENCE</scope>
</reference>
<dbReference type="Pfam" id="PF00254">
    <property type="entry name" value="FKBP_C"/>
    <property type="match status" value="1"/>
</dbReference>
<dbReference type="GO" id="GO:0034587">
    <property type="term" value="P:piRNA processing"/>
    <property type="evidence" value="ECO:0007669"/>
    <property type="project" value="TreeGrafter"/>
</dbReference>
<dbReference type="SUPFAM" id="SSF48452">
    <property type="entry name" value="TPR-like"/>
    <property type="match status" value="1"/>
</dbReference>
<evidence type="ECO:0000313" key="5">
    <source>
        <dbReference type="EMBL" id="CAG9784602.1"/>
    </source>
</evidence>
<sequence>MERKSTTFALESGLDLRQLVTSGSVLHINEDYDDNNCIEPAKTKESKSSVVIGQPVSDFRELEKTMTLLDDNGFVKKKILEEGGGLPLSDSNTVSVAFSGYWQGSLEPFDVCSIHKPLVVDLMNSGLLPGLEKAVRSMLVGETSVFLFTHDLMYGEMGVPPRIKPKANCVFYVKLLKSILTQKDGTIDFAEPNMFHRVHHEVKMLFSSGMTLFKTKNHPAAIQLFRKAVFMLHKCRLADEKEESVQEKLLIKLYMNLAVCYNTIKQPLKACTACNELRRLNSLWNNGKALYQNAKALRMIGQFDAAEKRLRRAMKLCDNKEDIETELTLLLKNKESCNQSRILVNNVSEAGCTVISKDFKNEVEKLIISFKENVDLCQLVMPSGLNSAEVAYIKHVCIRENLFFNKIKANVNFEKDDSNISDEMNIKESDEKYALDKYEAVSTYDDENSLKWENDDLIIF</sequence>
<dbReference type="Proteomes" id="UP001153714">
    <property type="component" value="Chromosome 12"/>
</dbReference>
<feature type="domain" description="PPIase FKBP-type" evidence="4">
    <location>
        <begin position="90"/>
        <end position="176"/>
    </location>
</feature>
<dbReference type="EMBL" id="OU893343">
    <property type="protein sequence ID" value="CAG9784602.1"/>
    <property type="molecule type" value="Genomic_DNA"/>
</dbReference>
<dbReference type="GO" id="GO:0007283">
    <property type="term" value="P:spermatogenesis"/>
    <property type="evidence" value="ECO:0007669"/>
    <property type="project" value="TreeGrafter"/>
</dbReference>
<dbReference type="Gene3D" id="3.10.50.40">
    <property type="match status" value="1"/>
</dbReference>
<evidence type="ECO:0000256" key="3">
    <source>
        <dbReference type="ARBA" id="ARBA00022803"/>
    </source>
</evidence>
<dbReference type="InterPro" id="IPR046357">
    <property type="entry name" value="PPIase_dom_sf"/>
</dbReference>
<proteinExistence type="inferred from homology"/>
<dbReference type="GO" id="GO:0005737">
    <property type="term" value="C:cytoplasm"/>
    <property type="evidence" value="ECO:0007669"/>
    <property type="project" value="TreeGrafter"/>
</dbReference>
<evidence type="ECO:0000256" key="2">
    <source>
        <dbReference type="ARBA" id="ARBA00022737"/>
    </source>
</evidence>
<evidence type="ECO:0000313" key="6">
    <source>
        <dbReference type="Proteomes" id="UP001153714"/>
    </source>
</evidence>
<reference evidence="5" key="2">
    <citation type="submission" date="2022-10" db="EMBL/GenBank/DDBJ databases">
        <authorList>
            <consortium name="ENA_rothamsted_submissions"/>
            <consortium name="culmorum"/>
            <person name="King R."/>
        </authorList>
    </citation>
    <scope>NUCLEOTIDE SEQUENCE</scope>
</reference>